<dbReference type="EMBL" id="CM047739">
    <property type="protein sequence ID" value="KAJ0043484.1"/>
    <property type="molecule type" value="Genomic_DNA"/>
</dbReference>
<evidence type="ECO:0000313" key="1">
    <source>
        <dbReference type="EMBL" id="KAJ0043484.1"/>
    </source>
</evidence>
<accession>A0ACC0YYM3</accession>
<organism evidence="1 2">
    <name type="scientific">Pistacia integerrima</name>
    <dbReference type="NCBI Taxonomy" id="434235"/>
    <lineage>
        <taxon>Eukaryota</taxon>
        <taxon>Viridiplantae</taxon>
        <taxon>Streptophyta</taxon>
        <taxon>Embryophyta</taxon>
        <taxon>Tracheophyta</taxon>
        <taxon>Spermatophyta</taxon>
        <taxon>Magnoliopsida</taxon>
        <taxon>eudicotyledons</taxon>
        <taxon>Gunneridae</taxon>
        <taxon>Pentapetalae</taxon>
        <taxon>rosids</taxon>
        <taxon>malvids</taxon>
        <taxon>Sapindales</taxon>
        <taxon>Anacardiaceae</taxon>
        <taxon>Pistacia</taxon>
    </lineage>
</organism>
<sequence length="350" mass="39359">MFDLNKRLHWYADSSFAINCGGSEITLNNIVYESDNEPLGPATYYLANTNSWGVSNVGYFENDNAEYIISSGPIVTNTKESILFQRARISASSLRYYGLGLQNGKYIVTLQFAELANFTATGWKSLGRRVFNIYVQGNLVEKDFDITRATGGVIRRAVQREYQAHVSENYMEIHFFWAGKRTRFPVDHIYGPSISAISATPDFKPTQTTEKNRTSLIVGIVVVVGVVFQLLAWHLYKNNCQLELVDSKLSELCEKEVKDLIGVALLCTQTLPSSRPLMSRVIAMLCGDMEVSRVNSKPAYLTEWAFDDVTTFFSDDINEECEDTSHYVSSTRVPKTDKSPEISDAEALLH</sequence>
<reference evidence="2" key="1">
    <citation type="journal article" date="2023" name="G3 (Bethesda)">
        <title>Genome assembly and association tests identify interacting loci associated with vigor, precocity, and sex in interspecific pistachio rootstocks.</title>
        <authorList>
            <person name="Palmer W."/>
            <person name="Jacygrad E."/>
            <person name="Sagayaradj S."/>
            <person name="Cavanaugh K."/>
            <person name="Han R."/>
            <person name="Bertier L."/>
            <person name="Beede B."/>
            <person name="Kafkas S."/>
            <person name="Golino D."/>
            <person name="Preece J."/>
            <person name="Michelmore R."/>
        </authorList>
    </citation>
    <scope>NUCLEOTIDE SEQUENCE [LARGE SCALE GENOMIC DNA]</scope>
</reference>
<dbReference type="Proteomes" id="UP001163603">
    <property type="component" value="Chromosome 4"/>
</dbReference>
<keyword evidence="2" id="KW-1185">Reference proteome</keyword>
<evidence type="ECO:0000313" key="2">
    <source>
        <dbReference type="Proteomes" id="UP001163603"/>
    </source>
</evidence>
<comment type="caution">
    <text evidence="1">The sequence shown here is derived from an EMBL/GenBank/DDBJ whole genome shotgun (WGS) entry which is preliminary data.</text>
</comment>
<name>A0ACC0YYM3_9ROSI</name>
<proteinExistence type="predicted"/>
<protein>
    <submittedName>
        <fullName evidence="1">Uncharacterized protein</fullName>
    </submittedName>
</protein>
<gene>
    <name evidence="1" type="ORF">Pint_18189</name>
</gene>